<keyword evidence="1" id="KW-0812">Transmembrane</keyword>
<proteinExistence type="predicted"/>
<reference evidence="2" key="2">
    <citation type="submission" date="2021-04" db="EMBL/GenBank/DDBJ databases">
        <authorList>
            <person name="Gilroy R."/>
        </authorList>
    </citation>
    <scope>NUCLEOTIDE SEQUENCE</scope>
    <source>
        <strain evidence="2">5790</strain>
    </source>
</reference>
<evidence type="ECO:0000313" key="2">
    <source>
        <dbReference type="EMBL" id="HIV85328.1"/>
    </source>
</evidence>
<keyword evidence="1" id="KW-1133">Transmembrane helix</keyword>
<sequence length="257" mass="29575">MIELLRCEFYKTRRRYVLLTALFITAFALVFSLYGDYSGENSSFLLENGWMMFLYQLPLSNAIFFPMLSIVTASRLADIEHKGLMLKQLSAIENKGKIFDAKLIYGLGIICLCVFINWAAVIIFGKLIGFGGELPLELYLRFLLFTIVPTAIIYIIQHTLSMVFKNQAAAFFSGLIGTFIGLFSMFLPQLPWLRRIIPWGYYGALQFVGLYGWTSETRYQNAYFEIMEIDTIFIIIVIAVLPVVYFAGRKLFRKREV</sequence>
<keyword evidence="1" id="KW-0472">Membrane</keyword>
<evidence type="ECO:0000313" key="3">
    <source>
        <dbReference type="Proteomes" id="UP000824162"/>
    </source>
</evidence>
<protein>
    <submittedName>
        <fullName evidence="2">ABC transporter permease</fullName>
    </submittedName>
</protein>
<feature type="transmembrane region" description="Helical" evidence="1">
    <location>
        <begin position="103"/>
        <end position="126"/>
    </location>
</feature>
<accession>A0A9D1PPZ4</accession>
<gene>
    <name evidence="2" type="ORF">H9900_00790</name>
</gene>
<evidence type="ECO:0000256" key="1">
    <source>
        <dbReference type="SAM" id="Phobius"/>
    </source>
</evidence>
<feature type="transmembrane region" description="Helical" evidence="1">
    <location>
        <begin position="168"/>
        <end position="190"/>
    </location>
</feature>
<feature type="transmembrane region" description="Helical" evidence="1">
    <location>
        <begin position="55"/>
        <end position="77"/>
    </location>
</feature>
<organism evidence="2 3">
    <name type="scientific">Candidatus Monoglobus merdigallinarum</name>
    <dbReference type="NCBI Taxonomy" id="2838698"/>
    <lineage>
        <taxon>Bacteria</taxon>
        <taxon>Bacillati</taxon>
        <taxon>Bacillota</taxon>
        <taxon>Clostridia</taxon>
        <taxon>Monoglobales</taxon>
        <taxon>Monoglobaceae</taxon>
        <taxon>Monoglobus</taxon>
    </lineage>
</organism>
<dbReference type="EMBL" id="DXIJ01000014">
    <property type="protein sequence ID" value="HIV85328.1"/>
    <property type="molecule type" value="Genomic_DNA"/>
</dbReference>
<comment type="caution">
    <text evidence="2">The sequence shown here is derived from an EMBL/GenBank/DDBJ whole genome shotgun (WGS) entry which is preliminary data.</text>
</comment>
<feature type="transmembrane region" description="Helical" evidence="1">
    <location>
        <begin position="138"/>
        <end position="156"/>
    </location>
</feature>
<dbReference type="Proteomes" id="UP000824162">
    <property type="component" value="Unassembled WGS sequence"/>
</dbReference>
<feature type="transmembrane region" description="Helical" evidence="1">
    <location>
        <begin position="226"/>
        <end position="247"/>
    </location>
</feature>
<dbReference type="AlphaFoldDB" id="A0A9D1PPZ4"/>
<reference evidence="2" key="1">
    <citation type="journal article" date="2021" name="PeerJ">
        <title>Extensive microbial diversity within the chicken gut microbiome revealed by metagenomics and culture.</title>
        <authorList>
            <person name="Gilroy R."/>
            <person name="Ravi A."/>
            <person name="Getino M."/>
            <person name="Pursley I."/>
            <person name="Horton D.L."/>
            <person name="Alikhan N.F."/>
            <person name="Baker D."/>
            <person name="Gharbi K."/>
            <person name="Hall N."/>
            <person name="Watson M."/>
            <person name="Adriaenssens E.M."/>
            <person name="Foster-Nyarko E."/>
            <person name="Jarju S."/>
            <person name="Secka A."/>
            <person name="Antonio M."/>
            <person name="Oren A."/>
            <person name="Chaudhuri R.R."/>
            <person name="La Ragione R."/>
            <person name="Hildebrand F."/>
            <person name="Pallen M.J."/>
        </authorList>
    </citation>
    <scope>NUCLEOTIDE SEQUENCE</scope>
    <source>
        <strain evidence="2">5790</strain>
    </source>
</reference>
<dbReference type="Pfam" id="PF12730">
    <property type="entry name" value="ABC2_membrane_4"/>
    <property type="match status" value="1"/>
</dbReference>
<feature type="transmembrane region" description="Helical" evidence="1">
    <location>
        <begin position="16"/>
        <end position="35"/>
    </location>
</feature>
<name>A0A9D1PPZ4_9FIRM</name>
<dbReference type="CDD" id="cd21809">
    <property type="entry name" value="ABC-2_lan_permease-like"/>
    <property type="match status" value="1"/>
</dbReference>